<dbReference type="EMBL" id="GL379818">
    <property type="protein sequence ID" value="EGT46665.1"/>
    <property type="molecule type" value="Genomic_DNA"/>
</dbReference>
<proteinExistence type="predicted"/>
<accession>G0MXD0</accession>
<organism evidence="2">
    <name type="scientific">Caenorhabditis brenneri</name>
    <name type="common">Nematode worm</name>
    <dbReference type="NCBI Taxonomy" id="135651"/>
    <lineage>
        <taxon>Eukaryota</taxon>
        <taxon>Metazoa</taxon>
        <taxon>Ecdysozoa</taxon>
        <taxon>Nematoda</taxon>
        <taxon>Chromadorea</taxon>
        <taxon>Rhabditida</taxon>
        <taxon>Rhabditina</taxon>
        <taxon>Rhabditomorpha</taxon>
        <taxon>Rhabditoidea</taxon>
        <taxon>Rhabditidae</taxon>
        <taxon>Peloderinae</taxon>
        <taxon>Caenorhabditis</taxon>
    </lineage>
</organism>
<dbReference type="InParanoid" id="G0MXD0"/>
<keyword evidence="2" id="KW-1185">Reference proteome</keyword>
<gene>
    <name evidence="1" type="ORF">CAEBREN_18345</name>
</gene>
<dbReference type="Proteomes" id="UP000008068">
    <property type="component" value="Unassembled WGS sequence"/>
</dbReference>
<evidence type="ECO:0000313" key="2">
    <source>
        <dbReference type="Proteomes" id="UP000008068"/>
    </source>
</evidence>
<dbReference type="HOGENOM" id="CLU_2673302_0_0_1"/>
<protein>
    <submittedName>
        <fullName evidence="1">Uncharacterized protein</fullName>
    </submittedName>
</protein>
<name>G0MXD0_CAEBE</name>
<sequence length="75" mass="8958">MDQLIQYDCQGKNLCPELIIRANETETMRYQMVRRQIYIINELLRVGRQPYSPHSLLRLLEMGFFHGELYAIGNR</sequence>
<evidence type="ECO:0000313" key="1">
    <source>
        <dbReference type="EMBL" id="EGT46665.1"/>
    </source>
</evidence>
<reference evidence="2" key="1">
    <citation type="submission" date="2011-07" db="EMBL/GenBank/DDBJ databases">
        <authorList>
            <consortium name="Caenorhabditis brenneri Sequencing and Analysis Consortium"/>
            <person name="Wilson R.K."/>
        </authorList>
    </citation>
    <scope>NUCLEOTIDE SEQUENCE [LARGE SCALE GENOMIC DNA]</scope>
    <source>
        <strain evidence="2">PB2801</strain>
    </source>
</reference>
<dbReference type="AlphaFoldDB" id="G0MXD0"/>
<dbReference type="OrthoDB" id="10276883at2759"/>